<accession>A0A5D0MQQ4</accession>
<dbReference type="Gene3D" id="3.30.420.40">
    <property type="match status" value="2"/>
</dbReference>
<dbReference type="PANTHER" id="PTHR18964:SF149">
    <property type="entry name" value="BIFUNCTIONAL UDP-N-ACETYLGLUCOSAMINE 2-EPIMERASE_N-ACETYLMANNOSAMINE KINASE"/>
    <property type="match status" value="1"/>
</dbReference>
<reference evidence="2 3" key="1">
    <citation type="submission" date="2019-08" db="EMBL/GenBank/DDBJ databases">
        <title>Genomic characterization of a novel candidate phylum (ARYD3) from a high temperature, high salinity tertiary oil reservoir in north central Oklahoma, USA.</title>
        <authorList>
            <person name="Youssef N.H."/>
            <person name="Yadav A."/>
            <person name="Elshahed M.S."/>
        </authorList>
    </citation>
    <scope>NUCLEOTIDE SEQUENCE [LARGE SCALE GENOMIC DNA]</scope>
    <source>
        <strain evidence="2">ARYD1</strain>
    </source>
</reference>
<gene>
    <name evidence="2" type="ORF">FXF49_03230</name>
</gene>
<evidence type="ECO:0000313" key="2">
    <source>
        <dbReference type="EMBL" id="TYB34040.1"/>
    </source>
</evidence>
<protein>
    <submittedName>
        <fullName evidence="2">ROK family protein</fullName>
    </submittedName>
</protein>
<dbReference type="InterPro" id="IPR043129">
    <property type="entry name" value="ATPase_NBD"/>
</dbReference>
<dbReference type="Proteomes" id="UP000323337">
    <property type="component" value="Unassembled WGS sequence"/>
</dbReference>
<evidence type="ECO:0000256" key="1">
    <source>
        <dbReference type="ARBA" id="ARBA00006479"/>
    </source>
</evidence>
<dbReference type="EMBL" id="VSIV01000082">
    <property type="protein sequence ID" value="TYB34040.1"/>
    <property type="molecule type" value="Genomic_DNA"/>
</dbReference>
<dbReference type="PANTHER" id="PTHR18964">
    <property type="entry name" value="ROK (REPRESSOR, ORF, KINASE) FAMILY"/>
    <property type="match status" value="1"/>
</dbReference>
<proteinExistence type="inferred from homology"/>
<dbReference type="Pfam" id="PF00480">
    <property type="entry name" value="ROK"/>
    <property type="match status" value="1"/>
</dbReference>
<dbReference type="InterPro" id="IPR000600">
    <property type="entry name" value="ROK"/>
</dbReference>
<dbReference type="SUPFAM" id="SSF53067">
    <property type="entry name" value="Actin-like ATPase domain"/>
    <property type="match status" value="1"/>
</dbReference>
<organism evidence="2 3">
    <name type="scientific">Flexistipes sinusarabici</name>
    <dbReference type="NCBI Taxonomy" id="2352"/>
    <lineage>
        <taxon>Bacteria</taxon>
        <taxon>Pseudomonadati</taxon>
        <taxon>Deferribacterota</taxon>
        <taxon>Deferribacteres</taxon>
        <taxon>Deferribacterales</taxon>
        <taxon>Flexistipitaceae</taxon>
        <taxon>Flexistipes</taxon>
    </lineage>
</organism>
<sequence>MDFLCIDIGGTTIKYGVISDNMFLREFYTVPTPQNYKNFLEEIKDITTRFSYTKAVGMGYPGAYDFMNDLMLYAPNLDFLNGSRLEAEIAKFIDNPVFIENDANLAAIGEYTLTEQSDINNMLFITLGTGVGGGAIVNGQLFTGSITAFEAGHVTIDYNGRQCNCGRLGCLETYCSESGILRTFEETLPGQKGDISNLIHLAENGDKYALKTFDLFSKHLAAGIADYINLLAPEKVKIGGGLSYLHRLFLDNTYQNLKKLVYPAFRNKFKLLPAELNNKAGVYGAAALCKQRYCDAQKP</sequence>
<dbReference type="RefSeq" id="WP_303700471.1">
    <property type="nucleotide sequence ID" value="NZ_VSIV01000082.1"/>
</dbReference>
<evidence type="ECO:0000313" key="3">
    <source>
        <dbReference type="Proteomes" id="UP000323337"/>
    </source>
</evidence>
<name>A0A5D0MQQ4_FLESI</name>
<comment type="similarity">
    <text evidence="1">Belongs to the ROK (NagC/XylR) family.</text>
</comment>
<dbReference type="AlphaFoldDB" id="A0A5D0MQQ4"/>
<comment type="caution">
    <text evidence="2">The sequence shown here is derived from an EMBL/GenBank/DDBJ whole genome shotgun (WGS) entry which is preliminary data.</text>
</comment>